<dbReference type="InterPro" id="IPR005162">
    <property type="entry name" value="Retrotrans_gag_dom"/>
</dbReference>
<dbReference type="Pfam" id="PF08284">
    <property type="entry name" value="RVP_2"/>
    <property type="match status" value="1"/>
</dbReference>
<dbReference type="PANTHER" id="PTHR37984">
    <property type="entry name" value="PROTEIN CBG26694"/>
    <property type="match status" value="1"/>
</dbReference>
<dbReference type="Pfam" id="PF17919">
    <property type="entry name" value="RT_RNaseH_2"/>
    <property type="match status" value="1"/>
</dbReference>
<organism evidence="14">
    <name type="scientific">Fagus sylvatica</name>
    <name type="common">Beechnut</name>
    <dbReference type="NCBI Taxonomy" id="28930"/>
    <lineage>
        <taxon>Eukaryota</taxon>
        <taxon>Viridiplantae</taxon>
        <taxon>Streptophyta</taxon>
        <taxon>Embryophyta</taxon>
        <taxon>Tracheophyta</taxon>
        <taxon>Spermatophyta</taxon>
        <taxon>Magnoliopsida</taxon>
        <taxon>eudicotyledons</taxon>
        <taxon>Gunneridae</taxon>
        <taxon>Pentapetalae</taxon>
        <taxon>rosids</taxon>
        <taxon>fabids</taxon>
        <taxon>Fagales</taxon>
        <taxon>Fagaceae</taxon>
        <taxon>Fagus</taxon>
    </lineage>
</organism>
<dbReference type="InterPro" id="IPR041577">
    <property type="entry name" value="RT_RNaseH_2"/>
</dbReference>
<protein>
    <recommendedName>
        <fullName evidence="15">Reverse transcriptase</fullName>
    </recommendedName>
</protein>
<keyword evidence="7" id="KW-0695">RNA-directed DNA polymerase</keyword>
<dbReference type="Gene3D" id="3.30.70.270">
    <property type="match status" value="2"/>
</dbReference>
<evidence type="ECO:0000256" key="9">
    <source>
        <dbReference type="PROSITE-ProRule" id="PRU00047"/>
    </source>
</evidence>
<evidence type="ECO:0000259" key="12">
    <source>
        <dbReference type="PROSITE" id="PS50878"/>
    </source>
</evidence>
<dbReference type="Gene3D" id="3.30.420.10">
    <property type="entry name" value="Ribonuclease H-like superfamily/Ribonuclease H"/>
    <property type="match status" value="1"/>
</dbReference>
<dbReference type="PROSITE" id="PS50878">
    <property type="entry name" value="RT_POL"/>
    <property type="match status" value="1"/>
</dbReference>
<dbReference type="CDD" id="cd00303">
    <property type="entry name" value="retropepsin_like"/>
    <property type="match status" value="1"/>
</dbReference>
<dbReference type="CDD" id="cd09274">
    <property type="entry name" value="RNase_HI_RT_Ty3"/>
    <property type="match status" value="1"/>
</dbReference>
<evidence type="ECO:0000256" key="5">
    <source>
        <dbReference type="ARBA" id="ARBA00022759"/>
    </source>
</evidence>
<dbReference type="Gene3D" id="1.10.340.70">
    <property type="match status" value="1"/>
</dbReference>
<feature type="region of interest" description="Disordered" evidence="10">
    <location>
        <begin position="213"/>
        <end position="233"/>
    </location>
</feature>
<feature type="compositionally biased region" description="Polar residues" evidence="10">
    <location>
        <begin position="213"/>
        <end position="227"/>
    </location>
</feature>
<feature type="domain" description="Reverse transcriptase" evidence="12">
    <location>
        <begin position="531"/>
        <end position="710"/>
    </location>
</feature>
<dbReference type="SUPFAM" id="SSF53098">
    <property type="entry name" value="Ribonuclease H-like"/>
    <property type="match status" value="1"/>
</dbReference>
<evidence type="ECO:0000256" key="8">
    <source>
        <dbReference type="ARBA" id="ARBA00023268"/>
    </source>
</evidence>
<name>A0A2N9EVU9_FAGSY</name>
<evidence type="ECO:0000256" key="10">
    <source>
        <dbReference type="SAM" id="MobiDB-lite"/>
    </source>
</evidence>
<dbReference type="SUPFAM" id="SSF56672">
    <property type="entry name" value="DNA/RNA polymerases"/>
    <property type="match status" value="1"/>
</dbReference>
<dbReference type="InterPro" id="IPR012337">
    <property type="entry name" value="RNaseH-like_sf"/>
</dbReference>
<dbReference type="Gene3D" id="3.10.20.370">
    <property type="match status" value="1"/>
</dbReference>
<feature type="domain" description="Integrase catalytic" evidence="13">
    <location>
        <begin position="1063"/>
        <end position="1168"/>
    </location>
</feature>
<feature type="region of interest" description="Disordered" evidence="10">
    <location>
        <begin position="1"/>
        <end position="20"/>
    </location>
</feature>
<dbReference type="InterPro" id="IPR050951">
    <property type="entry name" value="Retrovirus_Pol_polyprotein"/>
</dbReference>
<feature type="domain" description="CCHC-type" evidence="11">
    <location>
        <begin position="257"/>
        <end position="271"/>
    </location>
</feature>
<dbReference type="InterPro" id="IPR001584">
    <property type="entry name" value="Integrase_cat-core"/>
</dbReference>
<accession>A0A2N9EVU9</accession>
<evidence type="ECO:0000256" key="1">
    <source>
        <dbReference type="ARBA" id="ARBA00022670"/>
    </source>
</evidence>
<keyword evidence="5" id="KW-0255">Endonuclease</keyword>
<dbReference type="Pfam" id="PF17921">
    <property type="entry name" value="Integrase_H2C2"/>
    <property type="match status" value="1"/>
</dbReference>
<dbReference type="InterPro" id="IPR021109">
    <property type="entry name" value="Peptidase_aspartic_dom_sf"/>
</dbReference>
<dbReference type="GO" id="GO:0015074">
    <property type="term" value="P:DNA integration"/>
    <property type="evidence" value="ECO:0007669"/>
    <property type="project" value="InterPro"/>
</dbReference>
<evidence type="ECO:0000259" key="11">
    <source>
        <dbReference type="PROSITE" id="PS50158"/>
    </source>
</evidence>
<keyword evidence="9" id="KW-0862">Zinc</keyword>
<gene>
    <name evidence="14" type="ORF">FSB_LOCUS6571</name>
</gene>
<evidence type="ECO:0000259" key="13">
    <source>
        <dbReference type="PROSITE" id="PS50994"/>
    </source>
</evidence>
<dbReference type="FunFam" id="3.10.10.10:FF:000007">
    <property type="entry name" value="Retrovirus-related Pol polyprotein from transposon 17.6-like Protein"/>
    <property type="match status" value="1"/>
</dbReference>
<dbReference type="Gene3D" id="2.40.70.10">
    <property type="entry name" value="Acid Proteases"/>
    <property type="match status" value="1"/>
</dbReference>
<keyword evidence="9" id="KW-0479">Metal-binding</keyword>
<dbReference type="InterPro" id="IPR000477">
    <property type="entry name" value="RT_dom"/>
</dbReference>
<keyword evidence="9" id="KW-0863">Zinc-finger</keyword>
<evidence type="ECO:0000256" key="3">
    <source>
        <dbReference type="ARBA" id="ARBA00022695"/>
    </source>
</evidence>
<dbReference type="GO" id="GO:0003964">
    <property type="term" value="F:RNA-directed DNA polymerase activity"/>
    <property type="evidence" value="ECO:0007669"/>
    <property type="project" value="UniProtKB-KW"/>
</dbReference>
<dbReference type="GO" id="GO:0006508">
    <property type="term" value="P:proteolysis"/>
    <property type="evidence" value="ECO:0007669"/>
    <property type="project" value="UniProtKB-KW"/>
</dbReference>
<dbReference type="PROSITE" id="PS50158">
    <property type="entry name" value="ZF_CCHC"/>
    <property type="match status" value="1"/>
</dbReference>
<dbReference type="InterPro" id="IPR041588">
    <property type="entry name" value="Integrase_H2C2"/>
</dbReference>
<evidence type="ECO:0000256" key="2">
    <source>
        <dbReference type="ARBA" id="ARBA00022679"/>
    </source>
</evidence>
<keyword evidence="4" id="KW-0540">Nuclease</keyword>
<dbReference type="InterPro" id="IPR043502">
    <property type="entry name" value="DNA/RNA_pol_sf"/>
</dbReference>
<proteinExistence type="predicted"/>
<dbReference type="GO" id="GO:0003676">
    <property type="term" value="F:nucleic acid binding"/>
    <property type="evidence" value="ECO:0007669"/>
    <property type="project" value="InterPro"/>
</dbReference>
<dbReference type="Gene3D" id="3.10.10.10">
    <property type="entry name" value="HIV Type 1 Reverse Transcriptase, subunit A, domain 1"/>
    <property type="match status" value="1"/>
</dbReference>
<keyword evidence="6" id="KW-0378">Hydrolase</keyword>
<dbReference type="EMBL" id="OIVN01000343">
    <property type="protein sequence ID" value="SPC78689.1"/>
    <property type="molecule type" value="Genomic_DNA"/>
</dbReference>
<keyword evidence="8" id="KW-0511">Multifunctional enzyme</keyword>
<evidence type="ECO:0000256" key="6">
    <source>
        <dbReference type="ARBA" id="ARBA00022801"/>
    </source>
</evidence>
<evidence type="ECO:0000313" key="14">
    <source>
        <dbReference type="EMBL" id="SPC78689.1"/>
    </source>
</evidence>
<dbReference type="Pfam" id="PF03732">
    <property type="entry name" value="Retrotrans_gag"/>
    <property type="match status" value="1"/>
</dbReference>
<dbReference type="InterPro" id="IPR036397">
    <property type="entry name" value="RNaseH_sf"/>
</dbReference>
<dbReference type="CDD" id="cd01647">
    <property type="entry name" value="RT_LTR"/>
    <property type="match status" value="1"/>
</dbReference>
<keyword evidence="1" id="KW-0645">Protease</keyword>
<dbReference type="PROSITE" id="PS50994">
    <property type="entry name" value="INTEGRASE"/>
    <property type="match status" value="1"/>
</dbReference>
<dbReference type="InterPro" id="IPR043128">
    <property type="entry name" value="Rev_trsase/Diguanyl_cyclase"/>
</dbReference>
<evidence type="ECO:0000256" key="4">
    <source>
        <dbReference type="ARBA" id="ARBA00022722"/>
    </source>
</evidence>
<sequence length="1300" mass="148860">MNRRGRPRGQPPPEQPGDSLDAFYGRILEGIAQRAANAPRREQTVQGATQEIFLKQRPPSFAGGPNPLEAEGWIQKLEKIFEFLGCTDEQKVKFATYMLEGPTEFWWKLEKRLLLGGRTKIKAPITWDKFVESFYEHYFTKTFIAKQVKLFVNFQQGSLSVVEYEAKFTELSRFAPHMVDTEEHKVDKFLDGLNFNIRERLTAANITEYKNLNNQPGKVNSHPSSFKRNAPATPRRNQCAKCGRFHLGECRSGSTACYRCGKHGHFMVNCPVVGKSGESSSSKNQKRPQVQGQVFAMTEQDAKASPDVIAGTIDICSMPANVLFDPGLTHSFVSPYFAYKIKFQPELLPHDLSVVVPSGESLSAQWVYRSCGIDIKGTTLLADLVLLKMPDFDVILGMDWLSFQHAWVDCFKKRVIFCRPDQPKMCFEGERKVKPLQIMSSIQAKRILRRDAVGYLAYVIDTEASEVKLEDIPVVREFPDVFPKELPGLAPDREVEFSIDLLPGTGPVSKAPYRMAPTELRELKVQLQELLDKGFIRPSVSPWGAPILFVKKNDGSMRLCIDYRELNKVTVRNKYPLPRIDDLFDQLQGAMQFSKIDLSSGYHQLKVKKDDVPKTAFRTRYGHYEFLVMPFGLTNAPAVFMDLMNRVFHPYLDQFVVVFIDDILIYSKSLEEHEQHLRVVLQTLRDHKLYAKLKKCEFWLESVAFLGHVISKDGILVDPKKVEAIVDWERPKDVREIRSFLGLARLTRKGTTFEWTTECEDSFQKLKRRLTTALVLTLPSSSKEFAIYSDASRSGLGCVLMQNGKVIAYASRQLKPYEQNYPTHDLELAAIIFALKTWRHHLYEEGGLKLINDFNCSIEYHLRKANVVADALSRKSSGQLACLLTTQKHILADMEKLGIEVRASGTGGTCAYLLVKPMLMDEIIAQQFEDPELYKLRDRVKAKGVIGFQIDEKGVLRHGNRLCVPICGDFRKRIMEEAHSTPYTVHPGATKMYRDVKAVFWWIGMKNDIAKFVAECLTCQQVKAEHQRPGGLLQPLPIPEWKWEHMTMDFVVGLPRSLKGHDAIWEIVRLHGAPVSIVSDRDPRFTARFWKSLQAAMGTTLNFSTAFHPQSDGQSEQTMQTLEDMLRACILDLGGRWDDHLPLVEFAYNNSYHSSIEMAPYEALYGRKCRSPICWDEVGERKLLGPEIVQITVNKIKLIRRHMKAAQSRQKSYADKKRRKLELEIPMPIQGNLTYEEVLVEILDRKEQVLRTKTVALVKVLWRNHAREETTWESEEEMKKKYPQLFSSVLWTVYDEIKLK</sequence>
<dbReference type="GO" id="GO:0008233">
    <property type="term" value="F:peptidase activity"/>
    <property type="evidence" value="ECO:0007669"/>
    <property type="project" value="UniProtKB-KW"/>
</dbReference>
<dbReference type="InterPro" id="IPR001878">
    <property type="entry name" value="Znf_CCHC"/>
</dbReference>
<dbReference type="GO" id="GO:0004519">
    <property type="term" value="F:endonuclease activity"/>
    <property type="evidence" value="ECO:0007669"/>
    <property type="project" value="UniProtKB-KW"/>
</dbReference>
<evidence type="ECO:0008006" key="15">
    <source>
        <dbReference type="Google" id="ProtNLM"/>
    </source>
</evidence>
<dbReference type="SMART" id="SM00343">
    <property type="entry name" value="ZnF_C2HC"/>
    <property type="match status" value="1"/>
</dbReference>
<dbReference type="GO" id="GO:0008270">
    <property type="term" value="F:zinc ion binding"/>
    <property type="evidence" value="ECO:0007669"/>
    <property type="project" value="UniProtKB-KW"/>
</dbReference>
<dbReference type="PANTHER" id="PTHR37984:SF5">
    <property type="entry name" value="PROTEIN NYNRIN-LIKE"/>
    <property type="match status" value="1"/>
</dbReference>
<dbReference type="Gene3D" id="4.10.60.10">
    <property type="entry name" value="Zinc finger, CCHC-type"/>
    <property type="match status" value="1"/>
</dbReference>
<keyword evidence="3" id="KW-0548">Nucleotidyltransferase</keyword>
<evidence type="ECO:0000256" key="7">
    <source>
        <dbReference type="ARBA" id="ARBA00022918"/>
    </source>
</evidence>
<keyword evidence="2" id="KW-0808">Transferase</keyword>
<dbReference type="Pfam" id="PF00078">
    <property type="entry name" value="RVT_1"/>
    <property type="match status" value="1"/>
</dbReference>
<reference evidence="14" key="1">
    <citation type="submission" date="2018-02" db="EMBL/GenBank/DDBJ databases">
        <authorList>
            <person name="Cohen D.B."/>
            <person name="Kent A.D."/>
        </authorList>
    </citation>
    <scope>NUCLEOTIDE SEQUENCE</scope>
</reference>